<dbReference type="Gene3D" id="1.10.268.10">
    <property type="entry name" value="Topoisomerase, domain 3"/>
    <property type="match status" value="1"/>
</dbReference>
<evidence type="ECO:0000256" key="1">
    <source>
        <dbReference type="ARBA" id="ARBA00008263"/>
    </source>
</evidence>
<proteinExistence type="inferred from homology"/>
<keyword evidence="3" id="KW-0238">DNA-binding</keyword>
<dbReference type="InterPro" id="IPR013760">
    <property type="entry name" value="Topo_IIA-like_dom_sf"/>
</dbReference>
<dbReference type="Gene3D" id="3.90.199.10">
    <property type="entry name" value="Topoisomerase II, domain 5"/>
    <property type="match status" value="1"/>
</dbReference>
<dbReference type="InterPro" id="IPR002205">
    <property type="entry name" value="Topo_IIA_dom_A"/>
</dbReference>
<keyword evidence="4" id="KW-0413">Isomerase</keyword>
<dbReference type="GO" id="GO:0009330">
    <property type="term" value="C:DNA topoisomerase type II (double strand cut, ATP-hydrolyzing) complex"/>
    <property type="evidence" value="ECO:0007669"/>
    <property type="project" value="TreeGrafter"/>
</dbReference>
<evidence type="ECO:0000256" key="2">
    <source>
        <dbReference type="ARBA" id="ARBA00023029"/>
    </source>
</evidence>
<dbReference type="SUPFAM" id="SSF56719">
    <property type="entry name" value="Type II DNA topoisomerase"/>
    <property type="match status" value="1"/>
</dbReference>
<organism evidence="7">
    <name type="scientific">marine metagenome</name>
    <dbReference type="NCBI Taxonomy" id="408172"/>
    <lineage>
        <taxon>unclassified sequences</taxon>
        <taxon>metagenomes</taxon>
        <taxon>ecological metagenomes</taxon>
    </lineage>
</organism>
<dbReference type="GO" id="GO:0006265">
    <property type="term" value="P:DNA topological change"/>
    <property type="evidence" value="ECO:0007669"/>
    <property type="project" value="InterPro"/>
</dbReference>
<evidence type="ECO:0000313" key="7">
    <source>
        <dbReference type="EMBL" id="SUZ49674.1"/>
    </source>
</evidence>
<dbReference type="GO" id="GO:0005737">
    <property type="term" value="C:cytoplasm"/>
    <property type="evidence" value="ECO:0007669"/>
    <property type="project" value="TreeGrafter"/>
</dbReference>
<dbReference type="GO" id="GO:0005524">
    <property type="term" value="F:ATP binding"/>
    <property type="evidence" value="ECO:0007669"/>
    <property type="project" value="InterPro"/>
</dbReference>
<keyword evidence="2" id="KW-0799">Topoisomerase</keyword>
<gene>
    <name evidence="7" type="ORF">METZ01_LOCUS2528</name>
</gene>
<dbReference type="PROSITE" id="PS52040">
    <property type="entry name" value="TOPO_IIA"/>
    <property type="match status" value="1"/>
</dbReference>
<accession>A0A381N6I6</accession>
<dbReference type="GO" id="GO:0003677">
    <property type="term" value="F:DNA binding"/>
    <property type="evidence" value="ECO:0007669"/>
    <property type="project" value="UniProtKB-KW"/>
</dbReference>
<dbReference type="InterPro" id="IPR050220">
    <property type="entry name" value="Type_II_DNA_Topoisomerases"/>
</dbReference>
<dbReference type="AlphaFoldDB" id="A0A381N6I6"/>
<dbReference type="PANTHER" id="PTHR43493">
    <property type="entry name" value="DNA GYRASE/TOPOISOMERASE SUBUNIT A"/>
    <property type="match status" value="1"/>
</dbReference>
<dbReference type="EMBL" id="UINC01000129">
    <property type="protein sequence ID" value="SUZ49674.1"/>
    <property type="molecule type" value="Genomic_DNA"/>
</dbReference>
<dbReference type="InterPro" id="IPR013758">
    <property type="entry name" value="Topo_IIA_A/C_ab"/>
</dbReference>
<feature type="coiled-coil region" evidence="5">
    <location>
        <begin position="421"/>
        <end position="448"/>
    </location>
</feature>
<sequence>MDINSASEEQIQEARPVSRLYENWFLDYASYVILERAVPKYDDGLKPVQRRILHAMKEMDDGRFHKVANIIGQTMQYHPHGDAAIGDALVNMGQKDMLINTQGNWGDTRTGDSAAAPRYIEARLSKFAIDVVFNKEVTEWQNSYDGRKQEPVALPVKFPMLLTQGVEGIAVGLSTKIMPHNFCELIKGSIDSLNGKKTKLLPDFPSGGMGDFTQYNGGSKGGKIRLRADIKVVDKSTLSITSVPYNTTTGSLIDTILKANDSGKIKIKKVEDNTAKDVEILVHLKQGVSSDVAIDALFAFTNCEVGISPNCCVIINNTPRFLAVDELLKMSTDNTVDLLQKELEIQKSVLKDKWHFSSLERVFIENRIYRNIEDCETWEEVLSTIDKGLDPFKSQFKREIIEEDLVRLTELKIKRISKYDSLKADELIAKIESNLEEVQNNLNHLTEYAIRYFEQILKNHGKGRERKTEIAQFDTIKARRVAAANVKLYMNSEDGFVGTSLRKDEFVCDCSDLDDIIIIRQDGKLIVTRIGEKTFVGKDIIHAAIWKKNDKHMVYNAIYFDGRTGISYAKRFSVTSIIRDREYDITQGSDKSQLLYFTANPNSESEMVMVNLHNSVKARKKIFDFNFGELAIKGRGSKGNIVSKHRVRKVAQKEVGESTLGGRDIWLDENIGRLNTDKQGRYLGSFNTDDAILVIHEDGSYELADFELTNRFKLNEISLIEKFNSDRFLTAVHFEGGSRTYYVKRFHIETTTFGRQFNFISDERTSKLILVSSAENPILEYSYRTKRGEKKTRKQNLVQFVEIKGWKALGNKLGNYLRMSGFKWIEEPSEVNLEIDEVAKSELTLFN</sequence>
<feature type="domain" description="Topo IIA-type catalytic" evidence="6">
    <location>
        <begin position="38"/>
        <end position="456"/>
    </location>
</feature>
<evidence type="ECO:0000256" key="4">
    <source>
        <dbReference type="ARBA" id="ARBA00023235"/>
    </source>
</evidence>
<keyword evidence="5" id="KW-0175">Coiled coil</keyword>
<dbReference type="NCBIfam" id="NF007209">
    <property type="entry name" value="PRK09631.1"/>
    <property type="match status" value="1"/>
</dbReference>
<reference evidence="7" key="1">
    <citation type="submission" date="2018-05" db="EMBL/GenBank/DDBJ databases">
        <authorList>
            <person name="Lanie J.A."/>
            <person name="Ng W.-L."/>
            <person name="Kazmierczak K.M."/>
            <person name="Andrzejewski T.M."/>
            <person name="Davidsen T.M."/>
            <person name="Wayne K.J."/>
            <person name="Tettelin H."/>
            <person name="Glass J.I."/>
            <person name="Rusch D."/>
            <person name="Podicherti R."/>
            <person name="Tsui H.-C.T."/>
            <person name="Winkler M.E."/>
        </authorList>
    </citation>
    <scope>NUCLEOTIDE SEQUENCE</scope>
</reference>
<dbReference type="InterPro" id="IPR013757">
    <property type="entry name" value="Topo_IIA_A_a_sf"/>
</dbReference>
<dbReference type="PANTHER" id="PTHR43493:SF5">
    <property type="entry name" value="DNA GYRASE SUBUNIT A, CHLOROPLASTIC_MITOCHONDRIAL"/>
    <property type="match status" value="1"/>
</dbReference>
<dbReference type="GO" id="GO:0003918">
    <property type="term" value="F:DNA topoisomerase type II (double strand cut, ATP-hydrolyzing) activity"/>
    <property type="evidence" value="ECO:0007669"/>
    <property type="project" value="InterPro"/>
</dbReference>
<name>A0A381N6I6_9ZZZZ</name>
<dbReference type="SMART" id="SM00434">
    <property type="entry name" value="TOP4c"/>
    <property type="match status" value="1"/>
</dbReference>
<protein>
    <recommendedName>
        <fullName evidence="6">Topo IIA-type catalytic domain-containing protein</fullName>
    </recommendedName>
</protein>
<comment type="similarity">
    <text evidence="1">Belongs to the type II topoisomerase GyrA/ParC subunit family.</text>
</comment>
<dbReference type="NCBIfam" id="NF009397">
    <property type="entry name" value="PRK12758.1"/>
    <property type="match status" value="1"/>
</dbReference>
<evidence type="ECO:0000256" key="5">
    <source>
        <dbReference type="SAM" id="Coils"/>
    </source>
</evidence>
<evidence type="ECO:0000259" key="6">
    <source>
        <dbReference type="PROSITE" id="PS52040"/>
    </source>
</evidence>
<dbReference type="Gene3D" id="3.30.1360.40">
    <property type="match status" value="1"/>
</dbReference>
<dbReference type="Pfam" id="PF00521">
    <property type="entry name" value="DNA_topoisoIV"/>
    <property type="match status" value="1"/>
</dbReference>
<evidence type="ECO:0000256" key="3">
    <source>
        <dbReference type="ARBA" id="ARBA00023125"/>
    </source>
</evidence>